<accession>A0ABN8JTP9</accession>
<reference evidence="2" key="1">
    <citation type="submission" date="2022-03" db="EMBL/GenBank/DDBJ databases">
        <authorList>
            <person name="Brunel B."/>
        </authorList>
    </citation>
    <scope>NUCLEOTIDE SEQUENCE</scope>
    <source>
        <strain evidence="2">STM4922sample</strain>
    </source>
</reference>
<evidence type="ECO:0000313" key="3">
    <source>
        <dbReference type="Proteomes" id="UP001152604"/>
    </source>
</evidence>
<name>A0ABN8JTP9_9HYPH</name>
<feature type="region of interest" description="Disordered" evidence="1">
    <location>
        <begin position="1"/>
        <end position="25"/>
    </location>
</feature>
<dbReference type="Proteomes" id="UP001152604">
    <property type="component" value="Unassembled WGS sequence"/>
</dbReference>
<evidence type="ECO:0008006" key="4">
    <source>
        <dbReference type="Google" id="ProtNLM"/>
    </source>
</evidence>
<protein>
    <recommendedName>
        <fullName evidence="4">DUF91 domain-containing protein</fullName>
    </recommendedName>
</protein>
<comment type="caution">
    <text evidence="2">The sequence shown here is derived from an EMBL/GenBank/DDBJ whole genome shotgun (WGS) entry which is preliminary data.</text>
</comment>
<dbReference type="RefSeq" id="WP_254025608.1">
    <property type="nucleotide sequence ID" value="NZ_CAKXZS010000019.1"/>
</dbReference>
<dbReference type="Gene3D" id="3.40.1350.10">
    <property type="match status" value="1"/>
</dbReference>
<keyword evidence="3" id="KW-1185">Reference proteome</keyword>
<gene>
    <name evidence="2" type="ORF">MES4922_260096</name>
</gene>
<dbReference type="EMBL" id="CAKXZS010000019">
    <property type="protein sequence ID" value="CAH2400806.1"/>
    <property type="molecule type" value="Genomic_DNA"/>
</dbReference>
<sequence length="270" mass="29956">MARTESQASRKSPTTTPALDRGRPVGVTVNPVAMFIPSDGERPSFFKRSRLHAGEGAHNEKGLQSLLFESPELVILDRMDADAGNFVPIVRELPLTRLGGVVFLEILGVSRTGRLVLIECKLWRNPQARREVIAQTLEYAAFTRGLTYGDLTAKVRQSTGNHLSLNPIYDLAKQRWPELDESTFVDAVSRSLDLGDFYLIVADDGIRSDLHAISDHLNSSGLAAARFSLLEIQLWKDSQDRTFIVPSIPVRTEVIRQRVLMTDAGPPPAR</sequence>
<feature type="compositionally biased region" description="Polar residues" evidence="1">
    <location>
        <begin position="1"/>
        <end position="17"/>
    </location>
</feature>
<evidence type="ECO:0000256" key="1">
    <source>
        <dbReference type="SAM" id="MobiDB-lite"/>
    </source>
</evidence>
<evidence type="ECO:0000313" key="2">
    <source>
        <dbReference type="EMBL" id="CAH2400806.1"/>
    </source>
</evidence>
<dbReference type="InterPro" id="IPR011856">
    <property type="entry name" value="tRNA_endonuc-like_dom_sf"/>
</dbReference>
<proteinExistence type="predicted"/>
<organism evidence="2 3">
    <name type="scientific">Mesorhizobium ventifaucium</name>
    <dbReference type="NCBI Taxonomy" id="666020"/>
    <lineage>
        <taxon>Bacteria</taxon>
        <taxon>Pseudomonadati</taxon>
        <taxon>Pseudomonadota</taxon>
        <taxon>Alphaproteobacteria</taxon>
        <taxon>Hyphomicrobiales</taxon>
        <taxon>Phyllobacteriaceae</taxon>
        <taxon>Mesorhizobium</taxon>
    </lineage>
</organism>